<dbReference type="AlphaFoldDB" id="A0A1R3KYS7"/>
<dbReference type="Gramene" id="OMP12264">
    <property type="protein sequence ID" value="OMP12264"/>
    <property type="gene ID" value="CCACVL1_00060"/>
</dbReference>
<dbReference type="Proteomes" id="UP000188268">
    <property type="component" value="Unassembled WGS sequence"/>
</dbReference>
<organism evidence="2 3">
    <name type="scientific">Corchorus capsularis</name>
    <name type="common">Jute</name>
    <dbReference type="NCBI Taxonomy" id="210143"/>
    <lineage>
        <taxon>Eukaryota</taxon>
        <taxon>Viridiplantae</taxon>
        <taxon>Streptophyta</taxon>
        <taxon>Embryophyta</taxon>
        <taxon>Tracheophyta</taxon>
        <taxon>Spermatophyta</taxon>
        <taxon>Magnoliopsida</taxon>
        <taxon>eudicotyledons</taxon>
        <taxon>Gunneridae</taxon>
        <taxon>Pentapetalae</taxon>
        <taxon>rosids</taxon>
        <taxon>malvids</taxon>
        <taxon>Malvales</taxon>
        <taxon>Malvaceae</taxon>
        <taxon>Grewioideae</taxon>
        <taxon>Apeibeae</taxon>
        <taxon>Corchorus</taxon>
    </lineage>
</organism>
<reference evidence="2 3" key="1">
    <citation type="submission" date="2013-09" db="EMBL/GenBank/DDBJ databases">
        <title>Corchorus capsularis genome sequencing.</title>
        <authorList>
            <person name="Alam M."/>
            <person name="Haque M.S."/>
            <person name="Islam M.S."/>
            <person name="Emdad E.M."/>
            <person name="Islam M.M."/>
            <person name="Ahmed B."/>
            <person name="Halim A."/>
            <person name="Hossen Q.M.M."/>
            <person name="Hossain M.Z."/>
            <person name="Ahmed R."/>
            <person name="Khan M.M."/>
            <person name="Islam R."/>
            <person name="Rashid M.M."/>
            <person name="Khan S.A."/>
            <person name="Rahman M.S."/>
            <person name="Alam M."/>
        </authorList>
    </citation>
    <scope>NUCLEOTIDE SEQUENCE [LARGE SCALE GENOMIC DNA]</scope>
    <source>
        <strain evidence="3">cv. CVL-1</strain>
        <tissue evidence="2">Whole seedling</tissue>
    </source>
</reference>
<name>A0A1R3KYS7_COCAP</name>
<feature type="non-terminal residue" evidence="2">
    <location>
        <position position="1"/>
    </location>
</feature>
<keyword evidence="3" id="KW-1185">Reference proteome</keyword>
<feature type="compositionally biased region" description="Basic and acidic residues" evidence="1">
    <location>
        <begin position="8"/>
        <end position="22"/>
    </location>
</feature>
<feature type="region of interest" description="Disordered" evidence="1">
    <location>
        <begin position="1"/>
        <end position="29"/>
    </location>
</feature>
<sequence>VSQRKRRPTDGEKRIEEREGRRERIKRRC</sequence>
<evidence type="ECO:0000313" key="2">
    <source>
        <dbReference type="EMBL" id="OMP12264.1"/>
    </source>
</evidence>
<evidence type="ECO:0000313" key="3">
    <source>
        <dbReference type="Proteomes" id="UP000188268"/>
    </source>
</evidence>
<protein>
    <submittedName>
        <fullName evidence="2">Uncharacterized protein</fullName>
    </submittedName>
</protein>
<proteinExistence type="predicted"/>
<gene>
    <name evidence="2" type="ORF">CCACVL1_00060</name>
</gene>
<comment type="caution">
    <text evidence="2">The sequence shown here is derived from an EMBL/GenBank/DDBJ whole genome shotgun (WGS) entry which is preliminary data.</text>
</comment>
<dbReference type="EMBL" id="AWWV01000209">
    <property type="protein sequence ID" value="OMP12264.1"/>
    <property type="molecule type" value="Genomic_DNA"/>
</dbReference>
<evidence type="ECO:0000256" key="1">
    <source>
        <dbReference type="SAM" id="MobiDB-lite"/>
    </source>
</evidence>
<accession>A0A1R3KYS7</accession>